<dbReference type="RefSeq" id="WP_200466740.1">
    <property type="nucleotide sequence ID" value="NZ_JAENRR010000073.1"/>
</dbReference>
<gene>
    <name evidence="1" type="ORF">JIV24_19395</name>
</gene>
<dbReference type="Proteomes" id="UP000605676">
    <property type="component" value="Unassembled WGS sequence"/>
</dbReference>
<evidence type="ECO:0000313" key="1">
    <source>
        <dbReference type="EMBL" id="MBK3519521.1"/>
    </source>
</evidence>
<evidence type="ECO:0000313" key="2">
    <source>
        <dbReference type="Proteomes" id="UP000605676"/>
    </source>
</evidence>
<comment type="caution">
    <text evidence="1">The sequence shown here is derived from an EMBL/GenBank/DDBJ whole genome shotgun (WGS) entry which is preliminary data.</text>
</comment>
<name>A0ABS1HPK4_9BACT</name>
<proteinExistence type="predicted"/>
<keyword evidence="2" id="KW-1185">Reference proteome</keyword>
<reference evidence="1 2" key="1">
    <citation type="submission" date="2021-01" db="EMBL/GenBank/DDBJ databases">
        <title>Carboxyliciviraga sp.nov., isolated from coastal sediments.</title>
        <authorList>
            <person name="Lu D."/>
            <person name="Zhang T."/>
        </authorList>
    </citation>
    <scope>NUCLEOTIDE SEQUENCE [LARGE SCALE GENOMIC DNA]</scope>
    <source>
        <strain evidence="1 2">N1Y132</strain>
    </source>
</reference>
<accession>A0ABS1HPK4</accession>
<sequence>MIGKIKQITILLVVCLTMDFCQSTSRTKRADVVLPLIPQPQNVLVYEGSFVLDASTEVITSNREQNNVAS</sequence>
<organism evidence="1 2">
    <name type="scientific">Carboxylicivirga marina</name>
    <dbReference type="NCBI Taxonomy" id="2800988"/>
    <lineage>
        <taxon>Bacteria</taxon>
        <taxon>Pseudomonadati</taxon>
        <taxon>Bacteroidota</taxon>
        <taxon>Bacteroidia</taxon>
        <taxon>Marinilabiliales</taxon>
        <taxon>Marinilabiliaceae</taxon>
        <taxon>Carboxylicivirga</taxon>
    </lineage>
</organism>
<dbReference type="EMBL" id="JAENRR010000073">
    <property type="protein sequence ID" value="MBK3519521.1"/>
    <property type="molecule type" value="Genomic_DNA"/>
</dbReference>
<protein>
    <submittedName>
        <fullName evidence="1">Uncharacterized protein</fullName>
    </submittedName>
</protein>